<evidence type="ECO:0000256" key="1">
    <source>
        <dbReference type="SAM" id="MobiDB-lite"/>
    </source>
</evidence>
<gene>
    <name evidence="2" type="ORF">HTEP1355_LOCUS18198</name>
</gene>
<evidence type="ECO:0000313" key="2">
    <source>
        <dbReference type="EMBL" id="CAD8804520.1"/>
    </source>
</evidence>
<name>A0A7S0W7F2_9CRYP</name>
<organism evidence="2">
    <name type="scientific">Hemiselmis tepida</name>
    <dbReference type="NCBI Taxonomy" id="464990"/>
    <lineage>
        <taxon>Eukaryota</taxon>
        <taxon>Cryptophyceae</taxon>
        <taxon>Cryptomonadales</taxon>
        <taxon>Hemiselmidaceae</taxon>
        <taxon>Hemiselmis</taxon>
    </lineage>
</organism>
<accession>A0A7S0W7F2</accession>
<dbReference type="AlphaFoldDB" id="A0A7S0W7F2"/>
<reference evidence="2" key="1">
    <citation type="submission" date="2021-01" db="EMBL/GenBank/DDBJ databases">
        <authorList>
            <person name="Corre E."/>
            <person name="Pelletier E."/>
            <person name="Niang G."/>
            <person name="Scheremetjew M."/>
            <person name="Finn R."/>
            <person name="Kale V."/>
            <person name="Holt S."/>
            <person name="Cochrane G."/>
            <person name="Meng A."/>
            <person name="Brown T."/>
            <person name="Cohen L."/>
        </authorList>
    </citation>
    <scope>NUCLEOTIDE SEQUENCE</scope>
    <source>
        <strain evidence="2">CCMP443</strain>
    </source>
</reference>
<dbReference type="EMBL" id="HBFN01031393">
    <property type="protein sequence ID" value="CAD8804520.1"/>
    <property type="molecule type" value="Transcribed_RNA"/>
</dbReference>
<proteinExistence type="predicted"/>
<protein>
    <submittedName>
        <fullName evidence="2">Uncharacterized protein</fullName>
    </submittedName>
</protein>
<feature type="region of interest" description="Disordered" evidence="1">
    <location>
        <begin position="26"/>
        <end position="45"/>
    </location>
</feature>
<sequence length="114" mass="12493">MRNTAKNIAQSVGRAFARMNIAPAAAPGRRSYKHTKITKPWNTRSEGAHLKAERVEKSWEAVAPITATNAFKTFVEPVTSEDELPTLMDQLNALEDALLGTLLPQAPKPELQVA</sequence>